<sequence>MYLPAENPGVTKTSNPVYLLIALLLLTLLPRGAKADGIKFKIKNTSKNALTVFYRVSKRSGNFKVKSLGRFKADEEDIRRITVSKGDTIAFYGQDQQDQTSAIVKRDYQYLDQHKDQLFYIPVLIPEKQSASFESLQNLSLQLQNNKVLNFLLKMDSTAVSGFTLLENNFQNVYPLGTFIFVDTKTNRLLLPPLEPSFWNSNENYLTIQDSLYALVNTKHEVQAGAQVAYFLGKLCDNFSNANTVELDFKGKLSLLRWKPTPTANIYQVFDDKAVKSFIQRCYAQIDNPDQEYQRYRLYFLCSYERIDDLEVYGKQYHNFGNQTDLSISSNPGFQLISSNLGLLYAKDRTLSNYYSVQNAVMRTKAYDFTSLLFNGFKNNTKNNIINDTYAHEHQLESSILGEYQNLISYNPNPAALSLAKLSRADSSAILPVVTTVANLSPYNYQLTDTAKTTVALAKNDQVTAYNTKVKIYNAHLSSIDNLIKQLNQVDTDLDKITRAKSDNPYPFNSKSNPGLLNEIEVNNSIVRKD</sequence>
<reference evidence="2" key="1">
    <citation type="journal article" date="2019" name="Int. J. Syst. Evol. Microbiol.">
        <title>The Global Catalogue of Microorganisms (GCM) 10K type strain sequencing project: providing services to taxonomists for standard genome sequencing and annotation.</title>
        <authorList>
            <consortium name="The Broad Institute Genomics Platform"/>
            <consortium name="The Broad Institute Genome Sequencing Center for Infectious Disease"/>
            <person name="Wu L."/>
            <person name="Ma J."/>
        </authorList>
    </citation>
    <scope>NUCLEOTIDE SEQUENCE [LARGE SCALE GENOMIC DNA]</scope>
    <source>
        <strain evidence="2">JCM 16601</strain>
    </source>
</reference>
<gene>
    <name evidence="1" type="ORF">GCM10022210_20420</name>
</gene>
<accession>A0ABP7PUD9</accession>
<name>A0ABP7PUD9_9SPHI</name>
<organism evidence="1 2">
    <name type="scientific">Mucilaginibacter dorajii</name>
    <dbReference type="NCBI Taxonomy" id="692994"/>
    <lineage>
        <taxon>Bacteria</taxon>
        <taxon>Pseudomonadati</taxon>
        <taxon>Bacteroidota</taxon>
        <taxon>Sphingobacteriia</taxon>
        <taxon>Sphingobacteriales</taxon>
        <taxon>Sphingobacteriaceae</taxon>
        <taxon>Mucilaginibacter</taxon>
    </lineage>
</organism>
<evidence type="ECO:0000313" key="2">
    <source>
        <dbReference type="Proteomes" id="UP001500742"/>
    </source>
</evidence>
<dbReference type="Proteomes" id="UP001500742">
    <property type="component" value="Unassembled WGS sequence"/>
</dbReference>
<keyword evidence="2" id="KW-1185">Reference proteome</keyword>
<dbReference type="EMBL" id="BAAAZC010000015">
    <property type="protein sequence ID" value="GAA3971080.1"/>
    <property type="molecule type" value="Genomic_DNA"/>
</dbReference>
<proteinExistence type="predicted"/>
<evidence type="ECO:0000313" key="1">
    <source>
        <dbReference type="EMBL" id="GAA3971080.1"/>
    </source>
</evidence>
<protein>
    <submittedName>
        <fullName evidence="1">Uncharacterized protein</fullName>
    </submittedName>
</protein>
<dbReference type="RefSeq" id="WP_259091725.1">
    <property type="nucleotide sequence ID" value="NZ_BAAAZC010000015.1"/>
</dbReference>
<comment type="caution">
    <text evidence="1">The sequence shown here is derived from an EMBL/GenBank/DDBJ whole genome shotgun (WGS) entry which is preliminary data.</text>
</comment>